<gene>
    <name evidence="4" type="ORF">H4Q32_025081</name>
</gene>
<evidence type="ECO:0000313" key="5">
    <source>
        <dbReference type="Proteomes" id="UP000830375"/>
    </source>
</evidence>
<dbReference type="PANTHER" id="PTHR28575:SF1">
    <property type="entry name" value="MEIOSIS-SPECIFIC PROTEIN MEI4"/>
    <property type="match status" value="1"/>
</dbReference>
<keyword evidence="1" id="KW-0469">Meiosis</keyword>
<feature type="region of interest" description="Disordered" evidence="3">
    <location>
        <begin position="83"/>
        <end position="138"/>
    </location>
</feature>
<evidence type="ECO:0000256" key="2">
    <source>
        <dbReference type="ARBA" id="ARBA00093453"/>
    </source>
</evidence>
<organism evidence="4 5">
    <name type="scientific">Labeo rohita</name>
    <name type="common">Indian major carp</name>
    <name type="synonym">Cyprinus rohita</name>
    <dbReference type="NCBI Taxonomy" id="84645"/>
    <lineage>
        <taxon>Eukaryota</taxon>
        <taxon>Metazoa</taxon>
        <taxon>Chordata</taxon>
        <taxon>Craniata</taxon>
        <taxon>Vertebrata</taxon>
        <taxon>Euteleostomi</taxon>
        <taxon>Actinopterygii</taxon>
        <taxon>Neopterygii</taxon>
        <taxon>Teleostei</taxon>
        <taxon>Ostariophysi</taxon>
        <taxon>Cypriniformes</taxon>
        <taxon>Cyprinidae</taxon>
        <taxon>Labeoninae</taxon>
        <taxon>Labeonini</taxon>
        <taxon>Labeo</taxon>
    </lineage>
</organism>
<keyword evidence="5" id="KW-1185">Reference proteome</keyword>
<dbReference type="Proteomes" id="UP000830375">
    <property type="component" value="Unassembled WGS sequence"/>
</dbReference>
<dbReference type="InterPro" id="IPR025888">
    <property type="entry name" value="MEI4"/>
</dbReference>
<evidence type="ECO:0000256" key="1">
    <source>
        <dbReference type="ARBA" id="ARBA00023254"/>
    </source>
</evidence>
<comment type="similarity">
    <text evidence="2">Belongs to the MEI4L family.</text>
</comment>
<dbReference type="PANTHER" id="PTHR28575">
    <property type="entry name" value="MEIOSIS-SPECIFIC PROTEIN MEI4"/>
    <property type="match status" value="1"/>
</dbReference>
<sequence length="374" mass="42460">MNCCFISVGAVSWYMSLSKLALAVAIIKIRPSGGARQFAESLADRLRQQDESWRSEVKSLHEDLLRLRQELLLTRLLFKTKTNAGPRHGQDTARVLSQEDPQQLKSDSGCDTDNSSQTQIYGAQGPCLPPTPPNSQNVSLLDRKWRQDHRLLKHMQFLHCLSGLRRGYEPSMCHDGDVVWDSVVQLLDSVVEVFRQIHVGQPLHHPEQLRHATQVVAQTLSRGATQNGCSVQHFSKVNDLLKEMIGLLLTNQQLNSCSVHGVLSECLLALGGSPVVRTALVQLLMSQIIQLAQQLWDTCKRSREEQHHQVDWICYENSFYVFWLLEHLAQDSDYDVNQELVIQLETKAFPLADEFPLFSLYMWRIGGLFRAGHT</sequence>
<evidence type="ECO:0000313" key="4">
    <source>
        <dbReference type="EMBL" id="KAI2644291.1"/>
    </source>
</evidence>
<reference evidence="4 5" key="1">
    <citation type="submission" date="2022-01" db="EMBL/GenBank/DDBJ databases">
        <title>A high-quality chromosome-level genome assembly of rohu carp, Labeo rohita.</title>
        <authorList>
            <person name="Arick M.A. II"/>
            <person name="Hsu C.-Y."/>
            <person name="Magbanua Z."/>
            <person name="Pechanova O."/>
            <person name="Grover C."/>
            <person name="Miller E."/>
            <person name="Thrash A."/>
            <person name="Ezzel L."/>
            <person name="Alam S."/>
            <person name="Benzie J."/>
            <person name="Hamilton M."/>
            <person name="Karsi A."/>
            <person name="Lawrence M.L."/>
            <person name="Peterson D.G."/>
        </authorList>
    </citation>
    <scope>NUCLEOTIDE SEQUENCE [LARGE SCALE GENOMIC DNA]</scope>
    <source>
        <strain evidence="5">BAU-BD-2019</strain>
        <tissue evidence="4">Blood</tissue>
    </source>
</reference>
<evidence type="ECO:0000256" key="3">
    <source>
        <dbReference type="SAM" id="MobiDB-lite"/>
    </source>
</evidence>
<comment type="caution">
    <text evidence="4">The sequence shown here is derived from an EMBL/GenBank/DDBJ whole genome shotgun (WGS) entry which is preliminary data.</text>
</comment>
<dbReference type="Pfam" id="PF13971">
    <property type="entry name" value="Mei4"/>
    <property type="match status" value="1"/>
</dbReference>
<protein>
    <submittedName>
        <fullName evidence="4">Meiosis-specific protein MEI4</fullName>
    </submittedName>
</protein>
<feature type="compositionally biased region" description="Polar residues" evidence="3">
    <location>
        <begin position="99"/>
        <end position="121"/>
    </location>
</feature>
<proteinExistence type="inferred from homology"/>
<accession>A0ABQ8L3K7</accession>
<name>A0ABQ8L3K7_LABRO</name>
<dbReference type="EMBL" id="JACTAM010002573">
    <property type="protein sequence ID" value="KAI2644291.1"/>
    <property type="molecule type" value="Genomic_DNA"/>
</dbReference>